<feature type="region of interest" description="Disordered" evidence="5">
    <location>
        <begin position="420"/>
        <end position="473"/>
    </location>
</feature>
<dbReference type="HOGENOM" id="CLU_008962_0_0_1"/>
<dbReference type="InterPro" id="IPR022075">
    <property type="entry name" value="Symplekin_C"/>
</dbReference>
<proteinExistence type="predicted"/>
<evidence type="ECO:0000259" key="7">
    <source>
        <dbReference type="Pfam" id="PF12295"/>
    </source>
</evidence>
<dbReference type="InterPro" id="IPR032460">
    <property type="entry name" value="Symplekin/Pta1_N"/>
</dbReference>
<dbReference type="PANTHER" id="PTHR15245">
    <property type="entry name" value="SYMPLEKIN-RELATED"/>
    <property type="match status" value="1"/>
</dbReference>
<dbReference type="Proteomes" id="UP000053664">
    <property type="component" value="Unassembled WGS sequence"/>
</dbReference>
<feature type="region of interest" description="Disordered" evidence="5">
    <location>
        <begin position="514"/>
        <end position="533"/>
    </location>
</feature>
<feature type="coiled-coil region" evidence="4">
    <location>
        <begin position="292"/>
        <end position="334"/>
    </location>
</feature>
<dbReference type="Pfam" id="PF12295">
    <property type="entry name" value="Symplekin_C"/>
    <property type="match status" value="1"/>
</dbReference>
<dbReference type="InterPro" id="IPR016024">
    <property type="entry name" value="ARM-type_fold"/>
</dbReference>
<dbReference type="GeneID" id="19317881"/>
<evidence type="ECO:0000256" key="2">
    <source>
        <dbReference type="ARBA" id="ARBA00022664"/>
    </source>
</evidence>
<dbReference type="InterPro" id="IPR011989">
    <property type="entry name" value="ARM-like"/>
</dbReference>
<accession>A0A061H8X2</accession>
<dbReference type="KEGG" id="pfp:PFL1_03773"/>
<gene>
    <name evidence="8" type="ORF">PFL1_03773</name>
</gene>
<evidence type="ECO:0000313" key="9">
    <source>
        <dbReference type="Proteomes" id="UP000053664"/>
    </source>
</evidence>
<dbReference type="OrthoDB" id="331600at2759"/>
<feature type="region of interest" description="Disordered" evidence="5">
    <location>
        <begin position="814"/>
        <end position="876"/>
    </location>
</feature>
<evidence type="ECO:0008006" key="10">
    <source>
        <dbReference type="Google" id="ProtNLM"/>
    </source>
</evidence>
<comment type="subcellular location">
    <subcellularLocation>
        <location evidence="1">Nucleus</location>
    </subcellularLocation>
</comment>
<feature type="compositionally biased region" description="Basic and acidic residues" evidence="5">
    <location>
        <begin position="853"/>
        <end position="863"/>
    </location>
</feature>
<feature type="region of interest" description="Disordered" evidence="5">
    <location>
        <begin position="1223"/>
        <end position="1278"/>
    </location>
</feature>
<dbReference type="EMBL" id="KE361634">
    <property type="protein sequence ID" value="EPQ28470.1"/>
    <property type="molecule type" value="Genomic_DNA"/>
</dbReference>
<dbReference type="InterPro" id="IPR021850">
    <property type="entry name" value="Symplekin/Pta1"/>
</dbReference>
<evidence type="ECO:0000256" key="3">
    <source>
        <dbReference type="ARBA" id="ARBA00023242"/>
    </source>
</evidence>
<dbReference type="Pfam" id="PF11935">
    <property type="entry name" value="SYMPK_PTA1_N"/>
    <property type="match status" value="1"/>
</dbReference>
<keyword evidence="2" id="KW-0507">mRNA processing</keyword>
<feature type="region of interest" description="Disordered" evidence="5">
    <location>
        <begin position="618"/>
        <end position="639"/>
    </location>
</feature>
<sequence length="1278" mass="137008">MASPSSTDALGLLSAALSARTPDAESKALSELYSVLKSQPGNIPILLPSLVGLLSRAGPSLKSWIAEVIDLTFCRPILSPDAKHALSVHLPEALLTLLREGDRKLSKIAVQTFASAYPSLFRIACQDRSKQALWKSTEAVRAQVVRLFDSGSPGVRIAAIKCFQRIIQVHSRGAGDPRASQAKADANLSLVPPWHAYISVGQLEEEGNRLLKQIVTLVFTSSSPDLVMATLNAMAALAKTRPQLSNIVLEALASWTPAALASLSHTQVRNVEKTVRILYFHFLRNNLAGAHSAALQKALQTQKKRMEDAAREYIERKEAEAKRKRDTIADELNQSKRIKTELGASFAQPGSVQAVGGAEAFRDASVRGNGDATANPLASFDVTTLPVPLVVELIIAQMQALTDVDLQAAIARIRDNLGAGGFPQINTGPGPAPGPPPPPPPQQQQQQQQQHPRPPGAPPPPPPSHMFGTAPQPTQIKTETGLASDVGPGLDQQDEAEEEAVVQDPLKMDVGEDEELADLVSPPRSPEAEAQDEQDIDDMALVALDNFVLAPPEYLTPQESDLLIKDAVAKIRDIGHEASLAGVVAKADGGGAGRGTEMQNALWATLIVRLATRGLAEQTSEGADAEASPSGSEQRQLDLSGKTLTSHADAIRAMMLDFIHGDFANRVGFAISWLAEEWHCDRIRRRRGQPEQYSRWLERIMDVWVPQIDGKDRSLAAFLSDLPEIPRSVIDKVAKLCRDKNRMATGMSTLQDIWLTRPPVRKEAGDRLLQMTRSPDKTMRARAIISAKQSSGQSVALEAAVLAFARDSLDVLKAAPPPTAPGSDSATGDKANDAQNGVDATAPTVQEAGKGTGPEKDGEKEGPAADDEEAAAPGYPQDGDDVLRFVELPLSLCTKVPDMLDEIFAAYPKMPMFIQVAIHKHIVNLIRALGPNNARLLTLLRNFPEGADSLALCIFKILTEKSRTPALVSLVKELVDERDVDPRFLVPIMPDLDKNEIMKKLPKVVTILSSKAPEDRALVKSVFQSIVTTPPQGFGSVSTNLPRVRQTELLTPVELMGLLHRSEKEIGLKNTGAAIQICFSMTDVFRSEVLGAVLNQILEEPTLPVIFMRTVILAVSTYKSLSGYVSKNLLSRLITKKIWQNPPLWDGFIICAKLTAPSSFGALIQLPKEQLREVVGRQPELKTGLKEYLTKKAGGNRARLTAFMDLLGGDDAPTAAAAAAAEGGAATAATPEAAATTSNASPSAAATPTPTPAPAAANEGSAPPPPPSPAVPSTTFEA</sequence>
<keyword evidence="3" id="KW-0539">Nucleus</keyword>
<evidence type="ECO:0000256" key="4">
    <source>
        <dbReference type="SAM" id="Coils"/>
    </source>
</evidence>
<feature type="domain" description="Symplekin/Pta1 N-terminal" evidence="6">
    <location>
        <begin position="106"/>
        <end position="323"/>
    </location>
</feature>
<dbReference type="RefSeq" id="XP_007879488.1">
    <property type="nucleotide sequence ID" value="XM_007881297.1"/>
</dbReference>
<dbReference type="SUPFAM" id="SSF48371">
    <property type="entry name" value="ARM repeat"/>
    <property type="match status" value="1"/>
</dbReference>
<evidence type="ECO:0000313" key="8">
    <source>
        <dbReference type="EMBL" id="EPQ28470.1"/>
    </source>
</evidence>
<feature type="domain" description="Symplekin C-terminal" evidence="7">
    <location>
        <begin position="981"/>
        <end position="1176"/>
    </location>
</feature>
<feature type="region of interest" description="Disordered" evidence="5">
    <location>
        <begin position="480"/>
        <end position="499"/>
    </location>
</feature>
<dbReference type="GO" id="GO:0005847">
    <property type="term" value="C:mRNA cleavage and polyadenylation specificity factor complex"/>
    <property type="evidence" value="ECO:0007669"/>
    <property type="project" value="TreeGrafter"/>
</dbReference>
<dbReference type="eggNOG" id="KOG1895">
    <property type="taxonomic scope" value="Eukaryota"/>
</dbReference>
<evidence type="ECO:0000256" key="5">
    <source>
        <dbReference type="SAM" id="MobiDB-lite"/>
    </source>
</evidence>
<evidence type="ECO:0000259" key="6">
    <source>
        <dbReference type="Pfam" id="PF11935"/>
    </source>
</evidence>
<name>A0A061H8X2_9BASI</name>
<feature type="compositionally biased region" description="Low complexity" evidence="5">
    <location>
        <begin position="1223"/>
        <end position="1261"/>
    </location>
</feature>
<protein>
    <recommendedName>
        <fullName evidence="10">Symplekin</fullName>
    </recommendedName>
</protein>
<feature type="compositionally biased region" description="Pro residues" evidence="5">
    <location>
        <begin position="452"/>
        <end position="464"/>
    </location>
</feature>
<reference evidence="8 9" key="1">
    <citation type="journal article" date="2013" name="Plant Cell">
        <title>The transition from a phytopathogenic smut ancestor to an anamorphic biocontrol agent deciphered by comparative whole-genome analysis.</title>
        <authorList>
            <person name="Lefebvre F."/>
            <person name="Joly D.L."/>
            <person name="Labbe C."/>
            <person name="Teichmann B."/>
            <person name="Linning R."/>
            <person name="Belzile F."/>
            <person name="Bakkeren G."/>
            <person name="Belanger R.R."/>
        </authorList>
    </citation>
    <scope>NUCLEOTIDE SEQUENCE [LARGE SCALE GENOMIC DNA]</scope>
    <source>
        <strain evidence="8 9">PF-1</strain>
    </source>
</reference>
<dbReference type="Gene3D" id="1.25.10.10">
    <property type="entry name" value="Leucine-rich Repeat Variant"/>
    <property type="match status" value="1"/>
</dbReference>
<feature type="compositionally biased region" description="Pro residues" evidence="5">
    <location>
        <begin position="430"/>
        <end position="442"/>
    </location>
</feature>
<evidence type="ECO:0000256" key="1">
    <source>
        <dbReference type="ARBA" id="ARBA00004123"/>
    </source>
</evidence>
<organism evidence="8 9">
    <name type="scientific">Pseudozyma flocculosa PF-1</name>
    <dbReference type="NCBI Taxonomy" id="1277687"/>
    <lineage>
        <taxon>Eukaryota</taxon>
        <taxon>Fungi</taxon>
        <taxon>Dikarya</taxon>
        <taxon>Basidiomycota</taxon>
        <taxon>Ustilaginomycotina</taxon>
        <taxon>Ustilaginomycetes</taxon>
        <taxon>Ustilaginales</taxon>
        <taxon>Ustilaginaceae</taxon>
        <taxon>Pseudozyma</taxon>
    </lineage>
</organism>
<dbReference type="PANTHER" id="PTHR15245:SF20">
    <property type="entry name" value="SYMPLEKIN"/>
    <property type="match status" value="1"/>
</dbReference>
<dbReference type="AlphaFoldDB" id="A0A061H8X2"/>
<keyword evidence="4" id="KW-0175">Coiled coil</keyword>
<dbReference type="GO" id="GO:0006397">
    <property type="term" value="P:mRNA processing"/>
    <property type="evidence" value="ECO:0007669"/>
    <property type="project" value="UniProtKB-KW"/>
</dbReference>